<dbReference type="InterPro" id="IPR008920">
    <property type="entry name" value="TF_FadR/GntR_C"/>
</dbReference>
<gene>
    <name evidence="5" type="ORF">D641_0113235</name>
</gene>
<dbReference type="PANTHER" id="PTHR43537:SF5">
    <property type="entry name" value="UXU OPERON TRANSCRIPTIONAL REGULATOR"/>
    <property type="match status" value="1"/>
</dbReference>
<dbReference type="PROSITE" id="PS50949">
    <property type="entry name" value="HTH_GNTR"/>
    <property type="match status" value="1"/>
</dbReference>
<evidence type="ECO:0000256" key="1">
    <source>
        <dbReference type="ARBA" id="ARBA00023015"/>
    </source>
</evidence>
<dbReference type="GO" id="GO:0003700">
    <property type="term" value="F:DNA-binding transcription factor activity"/>
    <property type="evidence" value="ECO:0007669"/>
    <property type="project" value="InterPro"/>
</dbReference>
<proteinExistence type="predicted"/>
<dbReference type="Pfam" id="PF07729">
    <property type="entry name" value="FCD"/>
    <property type="match status" value="1"/>
</dbReference>
<dbReference type="SMART" id="SM00895">
    <property type="entry name" value="FCD"/>
    <property type="match status" value="1"/>
</dbReference>
<dbReference type="AlphaFoldDB" id="A0A022KYC4"/>
<feature type="domain" description="HTH gntR-type" evidence="4">
    <location>
        <begin position="17"/>
        <end position="85"/>
    </location>
</feature>
<keyword evidence="6" id="KW-1185">Reference proteome</keyword>
<evidence type="ECO:0000259" key="4">
    <source>
        <dbReference type="PROSITE" id="PS50949"/>
    </source>
</evidence>
<dbReference type="STRING" id="1249481.D641_0113235"/>
<comment type="caution">
    <text evidence="5">The sequence shown here is derived from an EMBL/GenBank/DDBJ whole genome shotgun (WGS) entry which is preliminary data.</text>
</comment>
<protein>
    <submittedName>
        <fullName evidence="5">GntR family transcriptional regulator</fullName>
    </submittedName>
</protein>
<evidence type="ECO:0000256" key="3">
    <source>
        <dbReference type="ARBA" id="ARBA00023163"/>
    </source>
</evidence>
<organism evidence="5 6">
    <name type="scientific">Brachybacterium muris UCD-AY4</name>
    <dbReference type="NCBI Taxonomy" id="1249481"/>
    <lineage>
        <taxon>Bacteria</taxon>
        <taxon>Bacillati</taxon>
        <taxon>Actinomycetota</taxon>
        <taxon>Actinomycetes</taxon>
        <taxon>Micrococcales</taxon>
        <taxon>Dermabacteraceae</taxon>
        <taxon>Brachybacterium</taxon>
    </lineage>
</organism>
<keyword evidence="1" id="KW-0805">Transcription regulation</keyword>
<dbReference type="Proteomes" id="UP000019754">
    <property type="component" value="Unassembled WGS sequence"/>
</dbReference>
<sequence length="260" mass="29435">MSSTAAIGRAGTRGRKELLGTQVENRIRAYIAERGLIEGDDLPSEGRIATDLGVSKSTVRESVRRLEALGHIRVVHGVGLRVGKFSIRPVVRALPYDLLDRTRGLTDILEVRTVIEENFLVRSAAHMTEEHLAALERIVAQMEATSSSGEVDPHLDAAFHRALYEPIDNRLVMDLISTFWELFDSARHAVEFTSNFRAVQEHREIVEALRDGDEQRIRTAMRDHFRQLEDELARFTLEHPRADLLHPAEPRTDPPNQEQP</sequence>
<dbReference type="SUPFAM" id="SSF48008">
    <property type="entry name" value="GntR ligand-binding domain-like"/>
    <property type="match status" value="1"/>
</dbReference>
<dbReference type="HOGENOM" id="CLU_017584_9_3_11"/>
<keyword evidence="3" id="KW-0804">Transcription</keyword>
<dbReference type="InterPro" id="IPR011711">
    <property type="entry name" value="GntR_C"/>
</dbReference>
<dbReference type="SUPFAM" id="SSF46785">
    <property type="entry name" value="Winged helix' DNA-binding domain"/>
    <property type="match status" value="1"/>
</dbReference>
<evidence type="ECO:0000256" key="2">
    <source>
        <dbReference type="ARBA" id="ARBA00023125"/>
    </source>
</evidence>
<dbReference type="InterPro" id="IPR036390">
    <property type="entry name" value="WH_DNA-bd_sf"/>
</dbReference>
<dbReference type="Gene3D" id="1.20.120.530">
    <property type="entry name" value="GntR ligand-binding domain-like"/>
    <property type="match status" value="1"/>
</dbReference>
<dbReference type="CDD" id="cd07377">
    <property type="entry name" value="WHTH_GntR"/>
    <property type="match status" value="1"/>
</dbReference>
<dbReference type="Pfam" id="PF00392">
    <property type="entry name" value="GntR"/>
    <property type="match status" value="1"/>
</dbReference>
<dbReference type="PRINTS" id="PR00035">
    <property type="entry name" value="HTHGNTR"/>
</dbReference>
<name>A0A022KYC4_9MICO</name>
<accession>A0A022KYC4</accession>
<evidence type="ECO:0000313" key="5">
    <source>
        <dbReference type="EMBL" id="EYT48140.1"/>
    </source>
</evidence>
<dbReference type="InterPro" id="IPR036388">
    <property type="entry name" value="WH-like_DNA-bd_sf"/>
</dbReference>
<keyword evidence="2" id="KW-0238">DNA-binding</keyword>
<dbReference type="Gene3D" id="1.10.10.10">
    <property type="entry name" value="Winged helix-like DNA-binding domain superfamily/Winged helix DNA-binding domain"/>
    <property type="match status" value="1"/>
</dbReference>
<dbReference type="PANTHER" id="PTHR43537">
    <property type="entry name" value="TRANSCRIPTIONAL REGULATOR, GNTR FAMILY"/>
    <property type="match status" value="1"/>
</dbReference>
<reference evidence="5 6" key="1">
    <citation type="journal article" date="2013" name="Genome Announc.">
        <title>Draft genome sequence of an Actinobacterium, Brachybacterium muris strain UCD-AY4.</title>
        <authorList>
            <person name="Lo J.R."/>
            <person name="Lang J.M."/>
            <person name="Darling A.E."/>
            <person name="Eisen J.A."/>
            <person name="Coil D.A."/>
        </authorList>
    </citation>
    <scope>NUCLEOTIDE SEQUENCE [LARGE SCALE GENOMIC DNA]</scope>
    <source>
        <strain evidence="5 6">UCD-AY4</strain>
    </source>
</reference>
<dbReference type="SMART" id="SM00345">
    <property type="entry name" value="HTH_GNTR"/>
    <property type="match status" value="1"/>
</dbReference>
<dbReference type="InterPro" id="IPR000524">
    <property type="entry name" value="Tscrpt_reg_HTH_GntR"/>
</dbReference>
<dbReference type="EMBL" id="AORC01000018">
    <property type="protein sequence ID" value="EYT48140.1"/>
    <property type="molecule type" value="Genomic_DNA"/>
</dbReference>
<dbReference type="GO" id="GO:0003677">
    <property type="term" value="F:DNA binding"/>
    <property type="evidence" value="ECO:0007669"/>
    <property type="project" value="UniProtKB-KW"/>
</dbReference>
<evidence type="ECO:0000313" key="6">
    <source>
        <dbReference type="Proteomes" id="UP000019754"/>
    </source>
</evidence>